<evidence type="ECO:0000259" key="20">
    <source>
        <dbReference type="PROSITE" id="PS50994"/>
    </source>
</evidence>
<dbReference type="InterPro" id="IPR041373">
    <property type="entry name" value="RT_RNaseH"/>
</dbReference>
<keyword evidence="10" id="KW-0460">Magnesium</keyword>
<dbReference type="GO" id="GO:0006508">
    <property type="term" value="P:proteolysis"/>
    <property type="evidence" value="ECO:0007669"/>
    <property type="project" value="UniProtKB-KW"/>
</dbReference>
<evidence type="ECO:0000256" key="4">
    <source>
        <dbReference type="ARBA" id="ARBA00022695"/>
    </source>
</evidence>
<dbReference type="InterPro" id="IPR012337">
    <property type="entry name" value="RNaseH-like_sf"/>
</dbReference>
<keyword evidence="16" id="KW-0863">Zinc-finger</keyword>
<evidence type="ECO:0000256" key="17">
    <source>
        <dbReference type="SAM" id="MobiDB-lite"/>
    </source>
</evidence>
<dbReference type="InterPro" id="IPR036397">
    <property type="entry name" value="RNaseH_sf"/>
</dbReference>
<feature type="region of interest" description="Disordered" evidence="17">
    <location>
        <begin position="164"/>
        <end position="185"/>
    </location>
</feature>
<dbReference type="Pfam" id="PF17921">
    <property type="entry name" value="Integrase_H2C2"/>
    <property type="match status" value="1"/>
</dbReference>
<keyword evidence="14" id="KW-0238">DNA-binding</keyword>
<evidence type="ECO:0000256" key="2">
    <source>
        <dbReference type="ARBA" id="ARBA00022670"/>
    </source>
</evidence>
<dbReference type="Gene3D" id="3.10.10.10">
    <property type="entry name" value="HIV Type 1 Reverse Transcriptase, subunit A, domain 1"/>
    <property type="match status" value="1"/>
</dbReference>
<evidence type="ECO:0000256" key="15">
    <source>
        <dbReference type="ARBA" id="ARBA00023172"/>
    </source>
</evidence>
<feature type="compositionally biased region" description="Acidic residues" evidence="17">
    <location>
        <begin position="84"/>
        <end position="100"/>
    </location>
</feature>
<dbReference type="Pfam" id="PF08284">
    <property type="entry name" value="RVP_2"/>
    <property type="match status" value="1"/>
</dbReference>
<dbReference type="InterPro" id="IPR056924">
    <property type="entry name" value="SH3_Tf2-1"/>
</dbReference>
<keyword evidence="2" id="KW-0645">Protease</keyword>
<dbReference type="Pfam" id="PF00098">
    <property type="entry name" value="zf-CCHC"/>
    <property type="match status" value="2"/>
</dbReference>
<dbReference type="InterPro" id="IPR043128">
    <property type="entry name" value="Rev_trsase/Diguanyl_cyclase"/>
</dbReference>
<evidence type="ECO:0000256" key="3">
    <source>
        <dbReference type="ARBA" id="ARBA00022679"/>
    </source>
</evidence>
<dbReference type="CDD" id="cd09274">
    <property type="entry name" value="RNase_HI_RT_Ty3"/>
    <property type="match status" value="1"/>
</dbReference>
<dbReference type="CDD" id="cd00303">
    <property type="entry name" value="retropepsin_like"/>
    <property type="match status" value="1"/>
</dbReference>
<dbReference type="CDD" id="cd01647">
    <property type="entry name" value="RT_LTR"/>
    <property type="match status" value="1"/>
</dbReference>
<feature type="domain" description="Integrase catalytic" evidence="20">
    <location>
        <begin position="1177"/>
        <end position="1387"/>
    </location>
</feature>
<comment type="caution">
    <text evidence="21">The sequence shown here is derived from an EMBL/GenBank/DDBJ whole genome shotgun (WGS) entry which is preliminary data.</text>
</comment>
<dbReference type="SUPFAM" id="SSF57756">
    <property type="entry name" value="Retrovirus zinc finger-like domains"/>
    <property type="match status" value="1"/>
</dbReference>
<keyword evidence="8" id="KW-0255">Endonuclease</keyword>
<dbReference type="Gene3D" id="3.10.20.370">
    <property type="match status" value="1"/>
</dbReference>
<evidence type="ECO:0000256" key="10">
    <source>
        <dbReference type="ARBA" id="ARBA00022842"/>
    </source>
</evidence>
<dbReference type="SUPFAM" id="SSF53098">
    <property type="entry name" value="Ribonuclease H-like"/>
    <property type="match status" value="1"/>
</dbReference>
<organism evidence="21">
    <name type="scientific">Tanacetum cinerariifolium</name>
    <name type="common">Dalmatian daisy</name>
    <name type="synonym">Chrysanthemum cinerariifolium</name>
    <dbReference type="NCBI Taxonomy" id="118510"/>
    <lineage>
        <taxon>Eukaryota</taxon>
        <taxon>Viridiplantae</taxon>
        <taxon>Streptophyta</taxon>
        <taxon>Embryophyta</taxon>
        <taxon>Tracheophyta</taxon>
        <taxon>Spermatophyta</taxon>
        <taxon>Magnoliopsida</taxon>
        <taxon>eudicotyledons</taxon>
        <taxon>Gunneridae</taxon>
        <taxon>Pentapetalae</taxon>
        <taxon>asterids</taxon>
        <taxon>campanulids</taxon>
        <taxon>Asterales</taxon>
        <taxon>Asteraceae</taxon>
        <taxon>Asteroideae</taxon>
        <taxon>Anthemideae</taxon>
        <taxon>Anthemidinae</taxon>
        <taxon>Tanacetum</taxon>
    </lineage>
</organism>
<dbReference type="Gene3D" id="4.10.60.10">
    <property type="entry name" value="Zinc finger, CCHC-type"/>
    <property type="match status" value="2"/>
</dbReference>
<dbReference type="InterPro" id="IPR001584">
    <property type="entry name" value="Integrase_cat-core"/>
</dbReference>
<keyword evidence="4" id="KW-0548">Nucleotidyltransferase</keyword>
<dbReference type="InterPro" id="IPR001969">
    <property type="entry name" value="Aspartic_peptidase_AS"/>
</dbReference>
<dbReference type="GO" id="GO:0008270">
    <property type="term" value="F:zinc ion binding"/>
    <property type="evidence" value="ECO:0007669"/>
    <property type="project" value="UniProtKB-KW"/>
</dbReference>
<evidence type="ECO:0000313" key="21">
    <source>
        <dbReference type="EMBL" id="GEU71508.1"/>
    </source>
</evidence>
<evidence type="ECO:0000256" key="8">
    <source>
        <dbReference type="ARBA" id="ARBA00022759"/>
    </source>
</evidence>
<dbReference type="PROSITE" id="PS50878">
    <property type="entry name" value="RT_POL"/>
    <property type="match status" value="1"/>
</dbReference>
<dbReference type="Pfam" id="PF17917">
    <property type="entry name" value="RT_RNaseH"/>
    <property type="match status" value="1"/>
</dbReference>
<gene>
    <name evidence="21" type="ORF">Tci_043486</name>
</gene>
<dbReference type="Gene3D" id="3.30.70.270">
    <property type="match status" value="1"/>
</dbReference>
<dbReference type="InterPro" id="IPR036875">
    <property type="entry name" value="Znf_CCHC_sf"/>
</dbReference>
<sequence>MMQVAPPSPDYIPGPEEPQTPPAPQDEDEHEPMFIQPHDPDFVPEPIYPEYIPLEDEHILPAEEQPLPPIVSPTAESPGYVAELDPEEDLKEYEEDETEDGPVGYPMDRGDDGDDDDGNSSGYDVDDEYDDEEDEEEEEEVEEEHLASADFAVVISIDELASPLEETEPIIPPPSTDTTTTGSRILIRPQTSISLPSEAEVERLLAMPTLSPSPLTSLSPPSAGERLARCMTPATLPSPPLPPSLYPPPVDHGDDILKSEQTPCKRLCLSTLGSRYEVRESSTRGQGVDYGFADTVEAEMRHRGIREVGYGIRDTWIDSLEAVPEMAPTTLEKVNTRVTELAELHEHDTQDLYALLEDAQDEEEAYAAREAWAHLVGLSQTLHHELQTLREQVYAQEQIMTPVTRQGQNPPPPNTDTSPHHMTSESVQAMIDQALLRNSTNGDGSQSSHEDNPRHVQTTQPCFYADFMKCHPLNFKGNKGVIRTLGPEAYAMTWEVLKKKMTDKKTDDTSRNNHGHQQQPFKKQNVAKVYNMGTGERKPYEGSLPKCTKCQRHHNGPCTQKCHKCNKVGHFARDCRRSGNANVANAQRDDKGTPKGNGCFECGASGHIKRDCPKLKNKNEGNRNAQGWVYAVGYAKKNGNAPMNPDSNVITGTFLLNNRYASILFDTGADRSFISTAFSSLVNIDPTPLGSSYDVELADGKIVRIDTIIRGCTISYLNHPFNIDLMPVKLCSFDVIIGMDWLRRCHAVIVCDEELVQIPYGNETLTYRDNESNNGRESRLIVISCTKAQEYMTKGCQIFMAQIPAKKEEDKSAGKQLKDIQIVRDFPKVFPEDLPGLPPARPVEFQIDLIPGAAQVARSPYRLAPSEMKELSKQLQELSDKGFIRPSSSPWEAPVLFVKKKDGSFRMCIDYRELNKLTVQNRYPLPRIDDLFDQLQGSNIYSKIDLRSGYHQLRVQEQDIPKTALQTRYGHYEFQVMPFGLTNAPAVFMDLMNRVCKPYLDKFVIVFIDDILIYSKDEKEHEEHLKAILELLKEEKLYAKFSKWEFWILKVQFLGHVIDSRGIHVDPAKIESIKDWASPKTPTEIRQFLVLAGYYRSAPILALPEGSKDFVVYCDASHKDLGVVLMQREKVIAYASRQLKIHEKNYTTHDLELGSVVFALKIWRHYLYGTKCTVFTDHKSPKHILDQKELNMRQRSWLELLSDYDCNIRYHPGKANVVADALSRKERDKPLQVRALVMTISLNLPKQILEAQIEALKPENLKKEDVGGSEKMYQDMKKLYWWPNMKADLATYVSKCLTCAKVKVEHQRPSGLLKALGTNLDMSIAYHPETDGQSERTIQTLEDMLRACVIDFGKGWVKHLPLVEFSYNNSYHASIKVASYEALYSWKCRSPVCWAEVGEAQLTGPEMIQETTENIILIKQRIQAAQDRQKSYADRKQKPMEFEVGDRVMLKVSPWKGVVRFIKRGKLNPRYIGPFKVLAKVGDVAYRLELPQELSIVHHTFHVSNLKKCYVDEPLAMSLEGDHIDDML</sequence>
<dbReference type="Pfam" id="PF00078">
    <property type="entry name" value="RVT_1"/>
    <property type="match status" value="1"/>
</dbReference>
<dbReference type="EMBL" id="BKCJ010006318">
    <property type="protein sequence ID" value="GEU71508.1"/>
    <property type="molecule type" value="Genomic_DNA"/>
</dbReference>
<dbReference type="Gene3D" id="1.10.340.70">
    <property type="match status" value="1"/>
</dbReference>
<feature type="domain" description="CCHC-type" evidence="18">
    <location>
        <begin position="561"/>
        <end position="577"/>
    </location>
</feature>
<evidence type="ECO:0000256" key="16">
    <source>
        <dbReference type="PROSITE-ProRule" id="PRU00047"/>
    </source>
</evidence>
<dbReference type="SUPFAM" id="SSF56672">
    <property type="entry name" value="DNA/RNA polymerases"/>
    <property type="match status" value="1"/>
</dbReference>
<keyword evidence="7" id="KW-0064">Aspartyl protease</keyword>
<dbReference type="GO" id="GO:0004519">
    <property type="term" value="F:endonuclease activity"/>
    <property type="evidence" value="ECO:0007669"/>
    <property type="project" value="UniProtKB-KW"/>
</dbReference>
<dbReference type="GO" id="GO:0006310">
    <property type="term" value="P:DNA recombination"/>
    <property type="evidence" value="ECO:0007669"/>
    <property type="project" value="UniProtKB-KW"/>
</dbReference>
<feature type="region of interest" description="Disordered" evidence="17">
    <location>
        <begin position="503"/>
        <end position="522"/>
    </location>
</feature>
<evidence type="ECO:0000256" key="13">
    <source>
        <dbReference type="ARBA" id="ARBA00022932"/>
    </source>
</evidence>
<reference evidence="21" key="1">
    <citation type="journal article" date="2019" name="Sci. Rep.">
        <title>Draft genome of Tanacetum cinerariifolium, the natural source of mosquito coil.</title>
        <authorList>
            <person name="Yamashiro T."/>
            <person name="Shiraishi A."/>
            <person name="Satake H."/>
            <person name="Nakayama K."/>
        </authorList>
    </citation>
    <scope>NUCLEOTIDE SEQUENCE</scope>
</reference>
<feature type="region of interest" description="Disordered" evidence="17">
    <location>
        <begin position="1"/>
        <end position="147"/>
    </location>
</feature>
<dbReference type="EC" id="2.7.7.49" evidence="1"/>
<dbReference type="PROSITE" id="PS50994">
    <property type="entry name" value="INTEGRASE"/>
    <property type="match status" value="1"/>
</dbReference>
<feature type="domain" description="CCHC-type" evidence="18">
    <location>
        <begin position="599"/>
        <end position="614"/>
    </location>
</feature>
<name>A0A6L2MCB6_TANCI</name>
<dbReference type="GO" id="GO:0003887">
    <property type="term" value="F:DNA-directed DNA polymerase activity"/>
    <property type="evidence" value="ECO:0007669"/>
    <property type="project" value="UniProtKB-KW"/>
</dbReference>
<keyword evidence="12 21" id="KW-0695">RNA-directed DNA polymerase</keyword>
<dbReference type="GO" id="GO:0003964">
    <property type="term" value="F:RNA-directed DNA polymerase activity"/>
    <property type="evidence" value="ECO:0007669"/>
    <property type="project" value="UniProtKB-KW"/>
</dbReference>
<keyword evidence="6" id="KW-0479">Metal-binding</keyword>
<dbReference type="PANTHER" id="PTHR37984">
    <property type="entry name" value="PROTEIN CBG26694"/>
    <property type="match status" value="1"/>
</dbReference>
<dbReference type="InterPro" id="IPR021109">
    <property type="entry name" value="Peptidase_aspartic_dom_sf"/>
</dbReference>
<dbReference type="InterPro" id="IPR043502">
    <property type="entry name" value="DNA/RNA_pol_sf"/>
</dbReference>
<dbReference type="Pfam" id="PF24626">
    <property type="entry name" value="SH3_Tf2-1"/>
    <property type="match status" value="1"/>
</dbReference>
<feature type="region of interest" description="Disordered" evidence="17">
    <location>
        <begin position="402"/>
        <end position="423"/>
    </location>
</feature>
<keyword evidence="15" id="KW-0233">DNA recombination</keyword>
<evidence type="ECO:0000256" key="12">
    <source>
        <dbReference type="ARBA" id="ARBA00022918"/>
    </source>
</evidence>
<evidence type="ECO:0000256" key="1">
    <source>
        <dbReference type="ARBA" id="ARBA00012493"/>
    </source>
</evidence>
<dbReference type="PANTHER" id="PTHR37984:SF5">
    <property type="entry name" value="PROTEIN NYNRIN-LIKE"/>
    <property type="match status" value="1"/>
</dbReference>
<feature type="domain" description="Reverse transcriptase" evidence="19">
    <location>
        <begin position="879"/>
        <end position="1058"/>
    </location>
</feature>
<protein>
    <recommendedName>
        <fullName evidence="1">RNA-directed DNA polymerase</fullName>
        <ecNumber evidence="1">2.7.7.49</ecNumber>
    </recommendedName>
</protein>
<dbReference type="InterPro" id="IPR050951">
    <property type="entry name" value="Retrovirus_Pol_polyprotein"/>
</dbReference>
<feature type="compositionally biased region" description="Acidic residues" evidence="17">
    <location>
        <begin position="111"/>
        <end position="143"/>
    </location>
</feature>
<dbReference type="SMART" id="SM00343">
    <property type="entry name" value="ZnF_C2HC"/>
    <property type="match status" value="2"/>
</dbReference>
<dbReference type="Gene3D" id="2.40.70.10">
    <property type="entry name" value="Acid Proteases"/>
    <property type="match status" value="1"/>
</dbReference>
<dbReference type="Gene3D" id="3.30.420.10">
    <property type="entry name" value="Ribonuclease H-like superfamily/Ribonuclease H"/>
    <property type="match status" value="1"/>
</dbReference>
<dbReference type="GO" id="GO:0003677">
    <property type="term" value="F:DNA binding"/>
    <property type="evidence" value="ECO:0007669"/>
    <property type="project" value="UniProtKB-KW"/>
</dbReference>
<keyword evidence="11" id="KW-0229">DNA integration</keyword>
<dbReference type="InterPro" id="IPR041588">
    <property type="entry name" value="Integrase_H2C2"/>
</dbReference>
<keyword evidence="5" id="KW-0540">Nuclease</keyword>
<dbReference type="InterPro" id="IPR000477">
    <property type="entry name" value="RT_dom"/>
</dbReference>
<keyword evidence="16" id="KW-0862">Zinc</keyword>
<evidence type="ECO:0000256" key="7">
    <source>
        <dbReference type="ARBA" id="ARBA00022750"/>
    </source>
</evidence>
<keyword evidence="9" id="KW-0378">Hydrolase</keyword>
<feature type="compositionally biased region" description="Low complexity" evidence="17">
    <location>
        <begin position="176"/>
        <end position="185"/>
    </location>
</feature>
<accession>A0A6L2MCB6</accession>
<dbReference type="SUPFAM" id="SSF50630">
    <property type="entry name" value="Acid proteases"/>
    <property type="match status" value="1"/>
</dbReference>
<dbReference type="FunFam" id="3.10.20.370:FF:000001">
    <property type="entry name" value="Retrovirus-related Pol polyprotein from transposon 17.6-like protein"/>
    <property type="match status" value="1"/>
</dbReference>
<evidence type="ECO:0000256" key="9">
    <source>
        <dbReference type="ARBA" id="ARBA00022801"/>
    </source>
</evidence>
<dbReference type="GO" id="GO:0015074">
    <property type="term" value="P:DNA integration"/>
    <property type="evidence" value="ECO:0007669"/>
    <property type="project" value="UniProtKB-KW"/>
</dbReference>
<keyword evidence="13" id="KW-0239">DNA-directed DNA polymerase</keyword>
<feature type="compositionally biased region" description="Pro residues" evidence="17">
    <location>
        <begin position="1"/>
        <end position="24"/>
    </location>
</feature>
<proteinExistence type="predicted"/>
<dbReference type="PROSITE" id="PS50158">
    <property type="entry name" value="ZF_CCHC"/>
    <property type="match status" value="2"/>
</dbReference>
<evidence type="ECO:0000256" key="5">
    <source>
        <dbReference type="ARBA" id="ARBA00022722"/>
    </source>
</evidence>
<keyword evidence="3" id="KW-0808">Transferase</keyword>
<evidence type="ECO:0000256" key="11">
    <source>
        <dbReference type="ARBA" id="ARBA00022908"/>
    </source>
</evidence>
<dbReference type="PROSITE" id="PS00141">
    <property type="entry name" value="ASP_PROTEASE"/>
    <property type="match status" value="1"/>
</dbReference>
<evidence type="ECO:0000259" key="19">
    <source>
        <dbReference type="PROSITE" id="PS50878"/>
    </source>
</evidence>
<dbReference type="InterPro" id="IPR001878">
    <property type="entry name" value="Znf_CCHC"/>
</dbReference>
<evidence type="ECO:0000256" key="6">
    <source>
        <dbReference type="ARBA" id="ARBA00022723"/>
    </source>
</evidence>
<evidence type="ECO:0000256" key="14">
    <source>
        <dbReference type="ARBA" id="ARBA00023125"/>
    </source>
</evidence>
<dbReference type="GO" id="GO:0004190">
    <property type="term" value="F:aspartic-type endopeptidase activity"/>
    <property type="evidence" value="ECO:0007669"/>
    <property type="project" value="UniProtKB-KW"/>
</dbReference>
<evidence type="ECO:0000259" key="18">
    <source>
        <dbReference type="PROSITE" id="PS50158"/>
    </source>
</evidence>